<proteinExistence type="predicted"/>
<accession>A0A2M6XDF9</accession>
<keyword evidence="1" id="KW-1133">Transmembrane helix</keyword>
<gene>
    <name evidence="2" type="ORF">COT44_01945</name>
</gene>
<reference evidence="3" key="1">
    <citation type="submission" date="2017-09" db="EMBL/GenBank/DDBJ databases">
        <title>Depth-based differentiation of microbial function through sediment-hosted aquifers and enrichment of novel symbionts in the deep terrestrial subsurface.</title>
        <authorList>
            <person name="Probst A.J."/>
            <person name="Ladd B."/>
            <person name="Jarett J.K."/>
            <person name="Geller-Mcgrath D.E."/>
            <person name="Sieber C.M.K."/>
            <person name="Emerson J.B."/>
            <person name="Anantharaman K."/>
            <person name="Thomas B.C."/>
            <person name="Malmstrom R."/>
            <person name="Stieglmeier M."/>
            <person name="Klingl A."/>
            <person name="Woyke T."/>
            <person name="Ryan C.M."/>
            <person name="Banfield J.F."/>
        </authorList>
    </citation>
    <scope>NUCLEOTIDE SEQUENCE [LARGE SCALE GENOMIC DNA]</scope>
</reference>
<keyword evidence="1" id="KW-0472">Membrane</keyword>
<dbReference type="AlphaFoldDB" id="A0A2M6XDF9"/>
<dbReference type="Proteomes" id="UP000228996">
    <property type="component" value="Unassembled WGS sequence"/>
</dbReference>
<sequence length="373" mass="41814">MENQINVGDQNTQQIGQNPVNHQALTPEKPKTNFLMIGSIVLACFVVFGFGGYFLGKQQWVTKNSVQTTGITPSISPIPSETPYLAGDWKTYNITTEPTLGLANYTVKMPVSWKQIEHSSNFQDTETFQDQYGQFTYQLVIHQQKNYNEQTGKQYVTLKEVIGFPYDVTTLVVGGQQAAQVLPRAGSESDYKVLFFSKDTKLVFSIELDTPRDGSKLQQGETLFKQVLSSFKFLDSNSELPGLKTYTSSKYGISFKYPEDYKVEERVDGFFVITAPGEHVPQGGISIDVRLQGIFETYEKAVNYYITSVELSYNVQKPNLSVFIGVGKEGQIKGIEFQNAVLRYKTGALGLETINVEPYKSIFGTILSNFKII</sequence>
<evidence type="ECO:0000313" key="3">
    <source>
        <dbReference type="Proteomes" id="UP000228996"/>
    </source>
</evidence>
<evidence type="ECO:0000256" key="1">
    <source>
        <dbReference type="SAM" id="Phobius"/>
    </source>
</evidence>
<feature type="transmembrane region" description="Helical" evidence="1">
    <location>
        <begin position="34"/>
        <end position="55"/>
    </location>
</feature>
<keyword evidence="1" id="KW-0812">Transmembrane</keyword>
<name>A0A2M6XDF9_9BACT</name>
<evidence type="ECO:0000313" key="2">
    <source>
        <dbReference type="EMBL" id="PIU03710.1"/>
    </source>
</evidence>
<protein>
    <submittedName>
        <fullName evidence="2">Uncharacterized protein</fullName>
    </submittedName>
</protein>
<comment type="caution">
    <text evidence="2">The sequence shown here is derived from an EMBL/GenBank/DDBJ whole genome shotgun (WGS) entry which is preliminary data.</text>
</comment>
<organism evidence="2 3">
    <name type="scientific">Candidatus Shapirobacteria bacterium CG08_land_8_20_14_0_20_39_18</name>
    <dbReference type="NCBI Taxonomy" id="1974883"/>
    <lineage>
        <taxon>Bacteria</taxon>
        <taxon>Candidatus Shapironibacteriota</taxon>
    </lineage>
</organism>
<dbReference type="EMBL" id="PEYO01000010">
    <property type="protein sequence ID" value="PIU03710.1"/>
    <property type="molecule type" value="Genomic_DNA"/>
</dbReference>